<dbReference type="FunFam" id="1.10.510.10:FF:000224">
    <property type="entry name" value="serine/threonine-protein kinase mph1 isoform X1"/>
    <property type="match status" value="1"/>
</dbReference>
<dbReference type="GO" id="GO:0004674">
    <property type="term" value="F:protein serine/threonine kinase activity"/>
    <property type="evidence" value="ECO:0007669"/>
    <property type="project" value="UniProtKB-KW"/>
</dbReference>
<dbReference type="EMBL" id="QEAO01000020">
    <property type="protein sequence ID" value="TPX33476.1"/>
    <property type="molecule type" value="Genomic_DNA"/>
</dbReference>
<evidence type="ECO:0000256" key="2">
    <source>
        <dbReference type="ARBA" id="ARBA00022679"/>
    </source>
</evidence>
<sequence>MLSAVGAQEQVPSKEWTCLQWKQHINSQLLRGTTKSDVLAIYEKAISTIDVDKHKNEVELVDLYLGYVQIQNEANVDPSKTRATLKLMTRYWPTNPSIYTTWANFELVKDQKRPATSNDKRDMKLLDPFRDKEGAQQPRLDSPLSSSKNESQAQTPLLKTPSPEQGVDKNSMSSRAGPRRFGMAGGAQRPPMRISDGSSRGSELEDESEDKSRDGDDSFEQPPTIRARPIKKVAVVNGVVEEKQKEKDVVPEELLPQDILKDYTLRQEVKTSRPPPKAKTLSPPPLVAANAEELEDEDMMVDTTTMMLTSRHVGPENWNRATSTAPVPPFYMQTPRAAVPPIPTPPKETDLLPSRQSLAENVRPLVPPPLPTFGSDVSMHRALESMEIQSPLAAAKPSFKLYNPAGAMTPKTGIEVNHTTYRKIELIGRGGSSKVYKIMNDAGKLYALKKVNVRGLEADAVEDYMNEIALLQRLKNNSRIIHLYDSEVNLERGVILMVLEYGEIDLAHLLMKDQGKLSRNFIRLYWEEMLEAVNSLHAENIIHSDLKPANFLMVQGGLKLIDFGIAKHIPNDTTNIHRDHQTGTLNYMSPEAITYVDSGPGVKKPSLKLGRSSDVWSLGCILYQFVFGRTPFSHLPMMTKLQSIVDVNQPIYYPPLDDEALLDAIKGCLKRNPKERLTIDELLKHPFLHPRGDTVEMTPQLIRDILDAVNQVRPLQPLSLGKAAQILYKQARIGVKLDLTRP</sequence>
<dbReference type="Gene3D" id="1.25.40.10">
    <property type="entry name" value="Tetratricopeptide repeat domain"/>
    <property type="match status" value="1"/>
</dbReference>
<evidence type="ECO:0000256" key="1">
    <source>
        <dbReference type="ARBA" id="ARBA00022527"/>
    </source>
</evidence>
<dbReference type="SMART" id="SM00220">
    <property type="entry name" value="S_TKc"/>
    <property type="match status" value="1"/>
</dbReference>
<dbReference type="GO" id="GO:0033316">
    <property type="term" value="P:meiotic spindle assembly checkpoint signaling"/>
    <property type="evidence" value="ECO:0007669"/>
    <property type="project" value="TreeGrafter"/>
</dbReference>
<evidence type="ECO:0000256" key="6">
    <source>
        <dbReference type="PROSITE-ProRule" id="PRU10141"/>
    </source>
</evidence>
<evidence type="ECO:0000256" key="4">
    <source>
        <dbReference type="ARBA" id="ARBA00022777"/>
    </source>
</evidence>
<dbReference type="InterPro" id="IPR017441">
    <property type="entry name" value="Protein_kinase_ATP_BS"/>
</dbReference>
<name>A0A507C681_9FUNG</name>
<dbReference type="Pfam" id="PF00069">
    <property type="entry name" value="Pkinase"/>
    <property type="match status" value="1"/>
</dbReference>
<proteinExistence type="predicted"/>
<dbReference type="GO" id="GO:0004712">
    <property type="term" value="F:protein serine/threonine/tyrosine kinase activity"/>
    <property type="evidence" value="ECO:0007669"/>
    <property type="project" value="TreeGrafter"/>
</dbReference>
<feature type="binding site" evidence="6">
    <location>
        <position position="449"/>
    </location>
    <ligand>
        <name>ATP</name>
        <dbReference type="ChEBI" id="CHEBI:30616"/>
    </ligand>
</feature>
<dbReference type="OrthoDB" id="20524at2759"/>
<dbReference type="STRING" id="1806994.A0A507C681"/>
<keyword evidence="2" id="KW-0808">Transferase</keyword>
<dbReference type="Proteomes" id="UP000319731">
    <property type="component" value="Unassembled WGS sequence"/>
</dbReference>
<dbReference type="GeneID" id="42004862"/>
<dbReference type="PROSITE" id="PS00107">
    <property type="entry name" value="PROTEIN_KINASE_ATP"/>
    <property type="match status" value="1"/>
</dbReference>
<keyword evidence="10" id="KW-1185">Reference proteome</keyword>
<dbReference type="Gene3D" id="3.30.200.20">
    <property type="entry name" value="Phosphorylase Kinase, domain 1"/>
    <property type="match status" value="1"/>
</dbReference>
<dbReference type="RefSeq" id="XP_031024451.1">
    <property type="nucleotide sequence ID" value="XM_031169565.1"/>
</dbReference>
<dbReference type="GO" id="GO:0098813">
    <property type="term" value="P:nuclear chromosome segregation"/>
    <property type="evidence" value="ECO:0007669"/>
    <property type="project" value="UniProtKB-ARBA"/>
</dbReference>
<dbReference type="PROSITE" id="PS00108">
    <property type="entry name" value="PROTEIN_KINASE_ST"/>
    <property type="match status" value="1"/>
</dbReference>
<keyword evidence="3 6" id="KW-0547">Nucleotide-binding</keyword>
<dbReference type="InterPro" id="IPR011009">
    <property type="entry name" value="Kinase-like_dom_sf"/>
</dbReference>
<evidence type="ECO:0000313" key="9">
    <source>
        <dbReference type="EMBL" id="TPX33476.1"/>
    </source>
</evidence>
<dbReference type="PANTHER" id="PTHR22974">
    <property type="entry name" value="MIXED LINEAGE PROTEIN KINASE"/>
    <property type="match status" value="1"/>
</dbReference>
<feature type="region of interest" description="Disordered" evidence="7">
    <location>
        <begin position="129"/>
        <end position="226"/>
    </location>
</feature>
<dbReference type="SUPFAM" id="SSF56112">
    <property type="entry name" value="Protein kinase-like (PK-like)"/>
    <property type="match status" value="1"/>
</dbReference>
<keyword evidence="5 6" id="KW-0067">ATP-binding</keyword>
<keyword evidence="1" id="KW-0723">Serine/threonine-protein kinase</keyword>
<feature type="domain" description="Protein kinase" evidence="8">
    <location>
        <begin position="421"/>
        <end position="688"/>
    </location>
</feature>
<evidence type="ECO:0000256" key="5">
    <source>
        <dbReference type="ARBA" id="ARBA00022840"/>
    </source>
</evidence>
<evidence type="ECO:0000256" key="3">
    <source>
        <dbReference type="ARBA" id="ARBA00022741"/>
    </source>
</evidence>
<evidence type="ECO:0000313" key="10">
    <source>
        <dbReference type="Proteomes" id="UP000319731"/>
    </source>
</evidence>
<dbReference type="PANTHER" id="PTHR22974:SF21">
    <property type="entry name" value="DUAL SPECIFICITY PROTEIN KINASE TTK"/>
    <property type="match status" value="1"/>
</dbReference>
<dbReference type="GO" id="GO:0005634">
    <property type="term" value="C:nucleus"/>
    <property type="evidence" value="ECO:0007669"/>
    <property type="project" value="TreeGrafter"/>
</dbReference>
<reference evidence="9 10" key="1">
    <citation type="journal article" date="2019" name="Sci. Rep.">
        <title>Comparative genomics of chytrid fungi reveal insights into the obligate biotrophic and pathogenic lifestyle of Synchytrium endobioticum.</title>
        <authorList>
            <person name="van de Vossenberg B.T.L.H."/>
            <person name="Warris S."/>
            <person name="Nguyen H.D.T."/>
            <person name="van Gent-Pelzer M.P.E."/>
            <person name="Joly D.L."/>
            <person name="van de Geest H.C."/>
            <person name="Bonants P.J.M."/>
            <person name="Smith D.S."/>
            <person name="Levesque C.A."/>
            <person name="van der Lee T.A.J."/>
        </authorList>
    </citation>
    <scope>NUCLEOTIDE SEQUENCE [LARGE SCALE GENOMIC DNA]</scope>
    <source>
        <strain evidence="9 10">JEL517</strain>
    </source>
</reference>
<dbReference type="AlphaFoldDB" id="A0A507C681"/>
<dbReference type="CDD" id="cd14131">
    <property type="entry name" value="PKc_Mps1"/>
    <property type="match status" value="1"/>
</dbReference>
<accession>A0A507C681</accession>
<dbReference type="FunFam" id="3.30.200.20:FF:000131">
    <property type="entry name" value="Dual specificity protein kinase TTK"/>
    <property type="match status" value="1"/>
</dbReference>
<gene>
    <name evidence="9" type="ORF">SmJEL517_g03637</name>
</gene>
<evidence type="ECO:0000256" key="7">
    <source>
        <dbReference type="SAM" id="MobiDB-lite"/>
    </source>
</evidence>
<dbReference type="InterPro" id="IPR000719">
    <property type="entry name" value="Prot_kinase_dom"/>
</dbReference>
<evidence type="ECO:0000259" key="8">
    <source>
        <dbReference type="PROSITE" id="PS50011"/>
    </source>
</evidence>
<dbReference type="GO" id="GO:0007094">
    <property type="term" value="P:mitotic spindle assembly checkpoint signaling"/>
    <property type="evidence" value="ECO:0007669"/>
    <property type="project" value="TreeGrafter"/>
</dbReference>
<feature type="compositionally biased region" description="Polar residues" evidence="7">
    <location>
        <begin position="143"/>
        <end position="157"/>
    </location>
</feature>
<dbReference type="InterPro" id="IPR008271">
    <property type="entry name" value="Ser/Thr_kinase_AS"/>
</dbReference>
<dbReference type="GO" id="GO:0005524">
    <property type="term" value="F:ATP binding"/>
    <property type="evidence" value="ECO:0007669"/>
    <property type="project" value="UniProtKB-UniRule"/>
</dbReference>
<dbReference type="PROSITE" id="PS50011">
    <property type="entry name" value="PROTEIN_KINASE_DOM"/>
    <property type="match status" value="1"/>
</dbReference>
<comment type="caution">
    <text evidence="9">The sequence shown here is derived from an EMBL/GenBank/DDBJ whole genome shotgun (WGS) entry which is preliminary data.</text>
</comment>
<protein>
    <recommendedName>
        <fullName evidence="8">Protein kinase domain-containing protein</fullName>
    </recommendedName>
</protein>
<dbReference type="InterPro" id="IPR011990">
    <property type="entry name" value="TPR-like_helical_dom_sf"/>
</dbReference>
<dbReference type="Gene3D" id="1.10.510.10">
    <property type="entry name" value="Transferase(Phosphotransferase) domain 1"/>
    <property type="match status" value="1"/>
</dbReference>
<dbReference type="GO" id="GO:0034501">
    <property type="term" value="P:protein localization to kinetochore"/>
    <property type="evidence" value="ECO:0007669"/>
    <property type="project" value="TreeGrafter"/>
</dbReference>
<dbReference type="GO" id="GO:0000776">
    <property type="term" value="C:kinetochore"/>
    <property type="evidence" value="ECO:0007669"/>
    <property type="project" value="TreeGrafter"/>
</dbReference>
<organism evidence="9 10">
    <name type="scientific">Synchytrium microbalum</name>
    <dbReference type="NCBI Taxonomy" id="1806994"/>
    <lineage>
        <taxon>Eukaryota</taxon>
        <taxon>Fungi</taxon>
        <taxon>Fungi incertae sedis</taxon>
        <taxon>Chytridiomycota</taxon>
        <taxon>Chytridiomycota incertae sedis</taxon>
        <taxon>Chytridiomycetes</taxon>
        <taxon>Synchytriales</taxon>
        <taxon>Synchytriaceae</taxon>
        <taxon>Synchytrium</taxon>
    </lineage>
</organism>
<dbReference type="InterPro" id="IPR027084">
    <property type="entry name" value="Mps1_cat"/>
</dbReference>
<keyword evidence="4" id="KW-0418">Kinase</keyword>